<evidence type="ECO:0008006" key="4">
    <source>
        <dbReference type="Google" id="ProtNLM"/>
    </source>
</evidence>
<keyword evidence="3" id="KW-1185">Reference proteome</keyword>
<sequence length="151" mass="16780">ACPLSHSCLFMNESAHMLGPEVYGQRCRSCREGWVSFQSSCYLLSTSTSTWSGAEEACQRLGAHLLVVNSLEELVRFGSACLSRASKRTSLCSLISRTTFQKQWRSGITTGSGWWSDTRGDSGPGWTEPTSIQHQPTQKLIWIQNLGLDHH</sequence>
<organism evidence="2 3">
    <name type="scientific">Mola mola</name>
    <name type="common">Ocean sunfish</name>
    <name type="synonym">Tetraodon mola</name>
    <dbReference type="NCBI Taxonomy" id="94237"/>
    <lineage>
        <taxon>Eukaryota</taxon>
        <taxon>Metazoa</taxon>
        <taxon>Chordata</taxon>
        <taxon>Craniata</taxon>
        <taxon>Vertebrata</taxon>
        <taxon>Euteleostomi</taxon>
        <taxon>Actinopterygii</taxon>
        <taxon>Neopterygii</taxon>
        <taxon>Teleostei</taxon>
        <taxon>Neoteleostei</taxon>
        <taxon>Acanthomorphata</taxon>
        <taxon>Eupercaria</taxon>
        <taxon>Tetraodontiformes</taxon>
        <taxon>Molidae</taxon>
        <taxon>Mola</taxon>
    </lineage>
</organism>
<dbReference type="PANTHER" id="PTHR45710:SF26">
    <property type="entry name" value="RH26557P"/>
    <property type="match status" value="1"/>
</dbReference>
<dbReference type="Gene3D" id="3.10.100.10">
    <property type="entry name" value="Mannose-Binding Protein A, subunit A"/>
    <property type="match status" value="1"/>
</dbReference>
<feature type="region of interest" description="Disordered" evidence="1">
    <location>
        <begin position="111"/>
        <end position="134"/>
    </location>
</feature>
<reference evidence="2" key="1">
    <citation type="submission" date="2025-08" db="UniProtKB">
        <authorList>
            <consortium name="Ensembl"/>
        </authorList>
    </citation>
    <scope>IDENTIFICATION</scope>
</reference>
<dbReference type="InterPro" id="IPR016186">
    <property type="entry name" value="C-type_lectin-like/link_sf"/>
</dbReference>
<accession>A0A3Q3WA92</accession>
<dbReference type="PANTHER" id="PTHR45710">
    <property type="entry name" value="C-TYPE LECTIN DOMAIN-CONTAINING PROTEIN 180"/>
    <property type="match status" value="1"/>
</dbReference>
<dbReference type="Ensembl" id="ENSMMOT00000013929.1">
    <property type="protein sequence ID" value="ENSMMOP00000013706.1"/>
    <property type="gene ID" value="ENSMMOG00000010502.1"/>
</dbReference>
<protein>
    <recommendedName>
        <fullName evidence="4">C-type lectin domain-containing protein</fullName>
    </recommendedName>
</protein>
<dbReference type="InterPro" id="IPR050828">
    <property type="entry name" value="C-type_lectin/matrix_domain"/>
</dbReference>
<dbReference type="AlphaFoldDB" id="A0A3Q3WA92"/>
<proteinExistence type="predicted"/>
<dbReference type="SUPFAM" id="SSF56436">
    <property type="entry name" value="C-type lectin-like"/>
    <property type="match status" value="1"/>
</dbReference>
<name>A0A3Q3WA92_MOLML</name>
<reference evidence="2" key="2">
    <citation type="submission" date="2025-09" db="UniProtKB">
        <authorList>
            <consortium name="Ensembl"/>
        </authorList>
    </citation>
    <scope>IDENTIFICATION</scope>
</reference>
<evidence type="ECO:0000256" key="1">
    <source>
        <dbReference type="SAM" id="MobiDB-lite"/>
    </source>
</evidence>
<dbReference type="STRING" id="94237.ENSMMOP00000013706"/>
<dbReference type="InterPro" id="IPR016187">
    <property type="entry name" value="CTDL_fold"/>
</dbReference>
<dbReference type="Proteomes" id="UP000261620">
    <property type="component" value="Unplaced"/>
</dbReference>
<evidence type="ECO:0000313" key="2">
    <source>
        <dbReference type="Ensembl" id="ENSMMOP00000013706.1"/>
    </source>
</evidence>
<evidence type="ECO:0000313" key="3">
    <source>
        <dbReference type="Proteomes" id="UP000261620"/>
    </source>
</evidence>